<accession>A0A1B8PJ75</accession>
<evidence type="ECO:0000313" key="1">
    <source>
        <dbReference type="EMBL" id="OBX49648.1"/>
    </source>
</evidence>
<organism evidence="1 2">
    <name type="scientific">Moraxella nonliquefaciens</name>
    <dbReference type="NCBI Taxonomy" id="478"/>
    <lineage>
        <taxon>Bacteria</taxon>
        <taxon>Pseudomonadati</taxon>
        <taxon>Pseudomonadota</taxon>
        <taxon>Gammaproteobacteria</taxon>
        <taxon>Moraxellales</taxon>
        <taxon>Moraxellaceae</taxon>
        <taxon>Moraxella</taxon>
    </lineage>
</organism>
<reference evidence="1 2" key="1">
    <citation type="submission" date="2016-06" db="EMBL/GenBank/DDBJ databases">
        <title>Draft genome of Moraxella nonliquefaciens CCUG 60284.</title>
        <authorList>
            <person name="Salva-Serra F."/>
            <person name="Engstrom-Jakobsson H."/>
            <person name="Thorell K."/>
            <person name="Gonzales-Siles L."/>
            <person name="Karlsson R."/>
            <person name="Boulund F."/>
            <person name="Engstrand L."/>
            <person name="Kristiansson E."/>
            <person name="Moore E."/>
        </authorList>
    </citation>
    <scope>NUCLEOTIDE SEQUENCE [LARGE SCALE GENOMIC DNA]</scope>
    <source>
        <strain evidence="1 2">CCUG 60284</strain>
    </source>
</reference>
<proteinExistence type="predicted"/>
<sequence length="70" mass="7981">MSSIKIDTKKLSENFFTMHCENFSQGGEIILHSKDGSSKKITSYDDIAQSFPHLSDDFKNQVIEKLQIND</sequence>
<protein>
    <submittedName>
        <fullName evidence="1">Uncharacterized protein</fullName>
    </submittedName>
</protein>
<evidence type="ECO:0000313" key="2">
    <source>
        <dbReference type="Proteomes" id="UP000092671"/>
    </source>
</evidence>
<dbReference type="RefSeq" id="WP_066888411.1">
    <property type="nucleotide sequence ID" value="NZ_LZDM01000041.1"/>
</dbReference>
<dbReference type="AlphaFoldDB" id="A0A1B8PJ75"/>
<comment type="caution">
    <text evidence="1">The sequence shown here is derived from an EMBL/GenBank/DDBJ whole genome shotgun (WGS) entry which is preliminary data.</text>
</comment>
<gene>
    <name evidence="1" type="ORF">A9Z60_03185</name>
</gene>
<dbReference type="EMBL" id="LZDN01000034">
    <property type="protein sequence ID" value="OBX49648.1"/>
    <property type="molecule type" value="Genomic_DNA"/>
</dbReference>
<dbReference type="Proteomes" id="UP000092671">
    <property type="component" value="Unassembled WGS sequence"/>
</dbReference>
<name>A0A1B8PJ75_MORNO</name>